<dbReference type="OrthoDB" id="418748at2759"/>
<accession>A0A9Q0FR41</accession>
<dbReference type="InterPro" id="IPR016024">
    <property type="entry name" value="ARM-type_fold"/>
</dbReference>
<dbReference type="Gene3D" id="3.30.710.10">
    <property type="entry name" value="Potassium Channel Kv1.1, Chain A"/>
    <property type="match status" value="2"/>
</dbReference>
<dbReference type="SUPFAM" id="SSF54695">
    <property type="entry name" value="POZ domain"/>
    <property type="match status" value="2"/>
</dbReference>
<organism evidence="3 4">
    <name type="scientific">Turnera subulata</name>
    <dbReference type="NCBI Taxonomy" id="218843"/>
    <lineage>
        <taxon>Eukaryota</taxon>
        <taxon>Viridiplantae</taxon>
        <taxon>Streptophyta</taxon>
        <taxon>Embryophyta</taxon>
        <taxon>Tracheophyta</taxon>
        <taxon>Spermatophyta</taxon>
        <taxon>Magnoliopsida</taxon>
        <taxon>eudicotyledons</taxon>
        <taxon>Gunneridae</taxon>
        <taxon>Pentapetalae</taxon>
        <taxon>rosids</taxon>
        <taxon>fabids</taxon>
        <taxon>Malpighiales</taxon>
        <taxon>Passifloraceae</taxon>
        <taxon>Turnera</taxon>
    </lineage>
</organism>
<dbReference type="Gene3D" id="1.25.10.10">
    <property type="entry name" value="Leucine-rich Repeat Variant"/>
    <property type="match status" value="1"/>
</dbReference>
<dbReference type="Proteomes" id="UP001141552">
    <property type="component" value="Unassembled WGS sequence"/>
</dbReference>
<comment type="pathway">
    <text evidence="1">Protein modification; protein ubiquitination.</text>
</comment>
<evidence type="ECO:0000259" key="2">
    <source>
        <dbReference type="PROSITE" id="PS50097"/>
    </source>
</evidence>
<dbReference type="EMBL" id="JAKUCV010004196">
    <property type="protein sequence ID" value="KAJ4836223.1"/>
    <property type="molecule type" value="Genomic_DNA"/>
</dbReference>
<dbReference type="InterPro" id="IPR000210">
    <property type="entry name" value="BTB/POZ_dom"/>
</dbReference>
<keyword evidence="4" id="KW-1185">Reference proteome</keyword>
<dbReference type="Pfam" id="PF00651">
    <property type="entry name" value="BTB"/>
    <property type="match status" value="1"/>
</dbReference>
<protein>
    <recommendedName>
        <fullName evidence="2">BTB domain-containing protein</fullName>
    </recommendedName>
</protein>
<dbReference type="AlphaFoldDB" id="A0A9Q0FR41"/>
<feature type="domain" description="BTB" evidence="2">
    <location>
        <begin position="825"/>
        <end position="906"/>
    </location>
</feature>
<dbReference type="InterPro" id="IPR011333">
    <property type="entry name" value="SKP1/BTB/POZ_sf"/>
</dbReference>
<evidence type="ECO:0000313" key="4">
    <source>
        <dbReference type="Proteomes" id="UP001141552"/>
    </source>
</evidence>
<reference evidence="3" key="2">
    <citation type="journal article" date="2023" name="Plants (Basel)">
        <title>Annotation of the Turnera subulata (Passifloraceae) Draft Genome Reveals the S-Locus Evolved after the Divergence of Turneroideae from Passifloroideae in a Stepwise Manner.</title>
        <authorList>
            <person name="Henning P.M."/>
            <person name="Roalson E.H."/>
            <person name="Mir W."/>
            <person name="McCubbin A.G."/>
            <person name="Shore J.S."/>
        </authorList>
    </citation>
    <scope>NUCLEOTIDE SEQUENCE</scope>
    <source>
        <strain evidence="3">F60SS</strain>
    </source>
</reference>
<dbReference type="PROSITE" id="PS50097">
    <property type="entry name" value="BTB"/>
    <property type="match status" value="1"/>
</dbReference>
<dbReference type="PANTHER" id="PTHR35918">
    <property type="entry name" value="OS06G0674800 PROTEIN"/>
    <property type="match status" value="1"/>
</dbReference>
<dbReference type="Pfam" id="PF26522">
    <property type="entry name" value="ARM_6"/>
    <property type="match status" value="1"/>
</dbReference>
<proteinExistence type="predicted"/>
<sequence length="1024" mass="114518">MRTSSKHGGGGGSNAHIQTLHHRLYHALNLGTRYSGQGKDWKWKWKSTDIEIQRLVVRSIASFLDSISPAAAASSHHPLVKESVADIVGALGWILHYKSEAVVSMAANLASKLVATIPYSIMQPYLLDLVHPLSSLLLTPQLEVSISCASSLNVILSNLSALKERSAWEIMVEAKTVNNVVNGLRQFSDSSMSIECFHEMATLLSAILYRWPSSRHSVWNDAELMKMLFVMHAQPDFPAKAAILKLYAGVALCGLGAKKLLENGESLLQMMVICMDRSQSISVRIGGFRLAQCLLTNRQGSLKLLGSSWKPFLDAIVDGMSEWKSCSDKISDDQMTLMIEACRLALITRWAGEHHDYLWKHGIARVLLDLILQGFQDEASPHSLSLEGQMSKAKEVLSADFLLVLRPYIWNILGWLAIHCRESFNADMLSYELHISMLITCACLSFTDLIRKGCQICQNDTAVTFKNEAISKAVLMMIYSPCKYIASRSAFVLSEILKPTDKEYLKHLLQSINLASSRNNFGVSDLIQTELHLVVMACYSSFPHYQRQIIEAGGVKALMAFIRWGLSTNIHIGRLTITPDVCNMFCRKTCCIVHKEDWEGDDAVLLYCFWCLAELIHSGSVCNNLDYLLAEADYSEAQFINTLQDICCGTSSPGLKWYAAHILSYFGIYGFPSILGARIGQAVDETEFADMQFIFSTGHHVSVHGAVIAFRCPSLLPPEEFNFNENLPDGSSVNSDTNKQSLSLLKRIHLSSHVDQVSFCKLLDFVYSGYLDVGEELLKKLKILAKRCNLQGLLVMLNRRRPKWGEPFIKYDLGQALGSTAHHYSDIILEAKEARSGSWPCGFCSLSQPHIHAHKVVLQSSCDYFRALFQSGMLESHSQIIKIPVGWEAMIKLVNWFYTAELPNPACGCLWDHMDTEERLRVLQPFLELCWLSEVWFLEEVYNISHRVVITGMDAERLLSIDVIKVAAEFSLWELAEVAANHLAPLYRQLCDSGALESLSEELMEMIRAASVQLSQGGIQGSSR</sequence>
<reference evidence="3" key="1">
    <citation type="submission" date="2022-02" db="EMBL/GenBank/DDBJ databases">
        <authorList>
            <person name="Henning P.M."/>
            <person name="McCubbin A.G."/>
            <person name="Shore J.S."/>
        </authorList>
    </citation>
    <scope>NUCLEOTIDE SEQUENCE</scope>
    <source>
        <strain evidence="3">F60SS</strain>
        <tissue evidence="3">Leaves</tissue>
    </source>
</reference>
<dbReference type="SUPFAM" id="SSF48371">
    <property type="entry name" value="ARM repeat"/>
    <property type="match status" value="1"/>
</dbReference>
<evidence type="ECO:0000313" key="3">
    <source>
        <dbReference type="EMBL" id="KAJ4836223.1"/>
    </source>
</evidence>
<dbReference type="InterPro" id="IPR044953">
    <property type="entry name" value="At1g04390-like"/>
</dbReference>
<gene>
    <name evidence="3" type="ORF">Tsubulata_025598</name>
</gene>
<dbReference type="InterPro" id="IPR011989">
    <property type="entry name" value="ARM-like"/>
</dbReference>
<dbReference type="PANTHER" id="PTHR35918:SF1">
    <property type="entry name" value="BTB DOMAIN-CONTAINING PROTEIN"/>
    <property type="match status" value="1"/>
</dbReference>
<dbReference type="CDD" id="cd18186">
    <property type="entry name" value="BTB_POZ_ZBTB_KLHL-like"/>
    <property type="match status" value="1"/>
</dbReference>
<name>A0A9Q0FR41_9ROSI</name>
<dbReference type="SMART" id="SM00225">
    <property type="entry name" value="BTB"/>
    <property type="match status" value="2"/>
</dbReference>
<comment type="caution">
    <text evidence="3">The sequence shown here is derived from an EMBL/GenBank/DDBJ whole genome shotgun (WGS) entry which is preliminary data.</text>
</comment>
<dbReference type="InterPro" id="IPR059007">
    <property type="entry name" value="ARM_At1g04390"/>
</dbReference>
<evidence type="ECO:0000256" key="1">
    <source>
        <dbReference type="ARBA" id="ARBA00004906"/>
    </source>
</evidence>